<dbReference type="PANTHER" id="PTHR43649:SF12">
    <property type="entry name" value="DIACETYLCHITOBIOSE BINDING PROTEIN DASA"/>
    <property type="match status" value="1"/>
</dbReference>
<accession>A0A927RIL0</accession>
<reference evidence="1" key="1">
    <citation type="submission" date="2020-10" db="EMBL/GenBank/DDBJ databases">
        <title>Sequencing the genomes of 1000 actinobacteria strains.</title>
        <authorList>
            <person name="Klenk H.-P."/>
        </authorList>
    </citation>
    <scope>NUCLEOTIDE SEQUENCE</scope>
    <source>
        <strain evidence="1">DSM 45354</strain>
    </source>
</reference>
<keyword evidence="2" id="KW-1185">Reference proteome</keyword>
<dbReference type="PROSITE" id="PS51257">
    <property type="entry name" value="PROKAR_LIPOPROTEIN"/>
    <property type="match status" value="1"/>
</dbReference>
<dbReference type="PANTHER" id="PTHR43649">
    <property type="entry name" value="ARABINOSE-BINDING PROTEIN-RELATED"/>
    <property type="match status" value="1"/>
</dbReference>
<keyword evidence="1" id="KW-0813">Transport</keyword>
<organism evidence="1 2">
    <name type="scientific">Actinopolymorpha pittospori</name>
    <dbReference type="NCBI Taxonomy" id="648752"/>
    <lineage>
        <taxon>Bacteria</taxon>
        <taxon>Bacillati</taxon>
        <taxon>Actinomycetota</taxon>
        <taxon>Actinomycetes</taxon>
        <taxon>Propionibacteriales</taxon>
        <taxon>Actinopolymorphaceae</taxon>
        <taxon>Actinopolymorpha</taxon>
    </lineage>
</organism>
<dbReference type="InterPro" id="IPR050490">
    <property type="entry name" value="Bact_solute-bd_prot1"/>
</dbReference>
<evidence type="ECO:0000313" key="1">
    <source>
        <dbReference type="EMBL" id="MBE1606301.1"/>
    </source>
</evidence>
<dbReference type="SUPFAM" id="SSF53850">
    <property type="entry name" value="Periplasmic binding protein-like II"/>
    <property type="match status" value="1"/>
</dbReference>
<dbReference type="Gene3D" id="3.40.190.10">
    <property type="entry name" value="Periplasmic binding protein-like II"/>
    <property type="match status" value="2"/>
</dbReference>
<name>A0A927RIL0_9ACTN</name>
<dbReference type="Proteomes" id="UP000638648">
    <property type="component" value="Unassembled WGS sequence"/>
</dbReference>
<dbReference type="RefSeq" id="WP_192750453.1">
    <property type="nucleotide sequence ID" value="NZ_BAABJL010000085.1"/>
</dbReference>
<evidence type="ECO:0000313" key="2">
    <source>
        <dbReference type="Proteomes" id="UP000638648"/>
    </source>
</evidence>
<proteinExistence type="predicted"/>
<gene>
    <name evidence="1" type="ORF">HEB94_003149</name>
</gene>
<protein>
    <submittedName>
        <fullName evidence="1">Multiple sugar transport system substrate-binding protein</fullName>
    </submittedName>
</protein>
<dbReference type="InterPro" id="IPR006059">
    <property type="entry name" value="SBP"/>
</dbReference>
<comment type="caution">
    <text evidence="1">The sequence shown here is derived from an EMBL/GenBank/DDBJ whole genome shotgun (WGS) entry which is preliminary data.</text>
</comment>
<keyword evidence="1" id="KW-0762">Sugar transport</keyword>
<dbReference type="CDD" id="cd13585">
    <property type="entry name" value="PBP2_TMBP_like"/>
    <property type="match status" value="1"/>
</dbReference>
<dbReference type="InterPro" id="IPR006311">
    <property type="entry name" value="TAT_signal"/>
</dbReference>
<dbReference type="PROSITE" id="PS51318">
    <property type="entry name" value="TAT"/>
    <property type="match status" value="1"/>
</dbReference>
<dbReference type="Pfam" id="PF01547">
    <property type="entry name" value="SBP_bac_1"/>
    <property type="match status" value="1"/>
</dbReference>
<dbReference type="AlphaFoldDB" id="A0A927RIL0"/>
<dbReference type="EMBL" id="JADBEM010000001">
    <property type="protein sequence ID" value="MBE1606301.1"/>
    <property type="molecule type" value="Genomic_DNA"/>
</dbReference>
<sequence>MKLDRRHFLKLGTLGAGASALATLTGCGRPGARRGDSGGDSGTLAFQGWDFESALVQENVDRFVRLNPDIKVDYTPITSAQYVQKIVAEYTAGTDPDALYVYDDSLTAWIGAEYLQPLEGMPDLDRIYDGLYPGNAQTMTFQGKRYGVPYYTDSTCLIYNAELLEKAGFSAPPASLDQLADQALALKQKGILEFPIGIPAQLSDTWWSWWWALLFASDGNLFDDRMRPVMATSEPVARDVLTWLAEVAGTSKVLDPASATLPPPAFDTAFMAGKYAFTLGARYGLRKYNDPAQSKVAGKAKLALVPSLDGKVHGTVSNTRMYCLSANTDRRDDAYKLLSYLGGYDEKDGLYTAKFWFQKQGLGFAFKELASDPEITSALAKWADPKVYAQLAEIARPRKVIAEPWYTEFETEGQKAIQRVITGQLAPSGAVASMADTATRLTKQYS</sequence>